<dbReference type="KEGG" id="bcom:BAUCODRAFT_333024"/>
<keyword evidence="1" id="KW-0812">Transmembrane</keyword>
<evidence type="ECO:0000313" key="2">
    <source>
        <dbReference type="EMBL" id="EMC91002.1"/>
    </source>
</evidence>
<organism evidence="2 3">
    <name type="scientific">Baudoinia panamericana (strain UAMH 10762)</name>
    <name type="common">Angels' share fungus</name>
    <name type="synonym">Baudoinia compniacensis (strain UAMH 10762)</name>
    <dbReference type="NCBI Taxonomy" id="717646"/>
    <lineage>
        <taxon>Eukaryota</taxon>
        <taxon>Fungi</taxon>
        <taxon>Dikarya</taxon>
        <taxon>Ascomycota</taxon>
        <taxon>Pezizomycotina</taxon>
        <taxon>Dothideomycetes</taxon>
        <taxon>Dothideomycetidae</taxon>
        <taxon>Mycosphaerellales</taxon>
        <taxon>Teratosphaeriaceae</taxon>
        <taxon>Baudoinia</taxon>
    </lineage>
</organism>
<feature type="transmembrane region" description="Helical" evidence="1">
    <location>
        <begin position="26"/>
        <end position="45"/>
    </location>
</feature>
<dbReference type="GeneID" id="19112066"/>
<dbReference type="Proteomes" id="UP000011761">
    <property type="component" value="Unassembled WGS sequence"/>
</dbReference>
<keyword evidence="3" id="KW-1185">Reference proteome</keyword>
<reference evidence="2 3" key="1">
    <citation type="journal article" date="2012" name="PLoS Pathog.">
        <title>Diverse lifestyles and strategies of plant pathogenesis encoded in the genomes of eighteen Dothideomycetes fungi.</title>
        <authorList>
            <person name="Ohm R.A."/>
            <person name="Feau N."/>
            <person name="Henrissat B."/>
            <person name="Schoch C.L."/>
            <person name="Horwitz B.A."/>
            <person name="Barry K.W."/>
            <person name="Condon B.J."/>
            <person name="Copeland A.C."/>
            <person name="Dhillon B."/>
            <person name="Glaser F."/>
            <person name="Hesse C.N."/>
            <person name="Kosti I."/>
            <person name="LaButti K."/>
            <person name="Lindquist E.A."/>
            <person name="Lucas S."/>
            <person name="Salamov A.A."/>
            <person name="Bradshaw R.E."/>
            <person name="Ciuffetti L."/>
            <person name="Hamelin R.C."/>
            <person name="Kema G.H.J."/>
            <person name="Lawrence C."/>
            <person name="Scott J.A."/>
            <person name="Spatafora J.W."/>
            <person name="Turgeon B.G."/>
            <person name="de Wit P.J.G.M."/>
            <person name="Zhong S."/>
            <person name="Goodwin S.B."/>
            <person name="Grigoriev I.V."/>
        </authorList>
    </citation>
    <scope>NUCLEOTIDE SEQUENCE [LARGE SCALE GENOMIC DNA]</scope>
    <source>
        <strain evidence="2 3">UAMH 10762</strain>
    </source>
</reference>
<dbReference type="HOGENOM" id="CLU_3031985_0_0_1"/>
<dbReference type="RefSeq" id="XP_007681920.1">
    <property type="nucleotide sequence ID" value="XM_007683730.1"/>
</dbReference>
<proteinExistence type="predicted"/>
<evidence type="ECO:0000256" key="1">
    <source>
        <dbReference type="SAM" id="Phobius"/>
    </source>
</evidence>
<dbReference type="EMBL" id="KB445565">
    <property type="protein sequence ID" value="EMC91002.1"/>
    <property type="molecule type" value="Genomic_DNA"/>
</dbReference>
<keyword evidence="1" id="KW-1133">Transmembrane helix</keyword>
<dbReference type="AlphaFoldDB" id="M2LB21"/>
<name>M2LB21_BAUPA</name>
<gene>
    <name evidence="2" type="ORF">BAUCODRAFT_333024</name>
</gene>
<evidence type="ECO:0000313" key="3">
    <source>
        <dbReference type="Proteomes" id="UP000011761"/>
    </source>
</evidence>
<sequence>MEAASIPSLLIRLCYSLEHSEMVTIAFLSFSLANASAFFFTILGLRSWICEDGDL</sequence>
<keyword evidence="1" id="KW-0472">Membrane</keyword>
<accession>M2LB21</accession>
<protein>
    <submittedName>
        <fullName evidence="2">Uncharacterized protein</fullName>
    </submittedName>
</protein>